<evidence type="ECO:0000256" key="8">
    <source>
        <dbReference type="ARBA" id="ARBA00039444"/>
    </source>
</evidence>
<reference evidence="10" key="1">
    <citation type="submission" date="2021-04" db="EMBL/GenBank/DDBJ databases">
        <authorList>
            <consortium name="Molecular Ecology Group"/>
        </authorList>
    </citation>
    <scope>NUCLEOTIDE SEQUENCE</scope>
</reference>
<dbReference type="EMBL" id="CAJHNH020000036">
    <property type="protein sequence ID" value="CAG5114782.1"/>
    <property type="molecule type" value="Genomic_DNA"/>
</dbReference>
<dbReference type="OrthoDB" id="2153661at2759"/>
<comment type="subcellular location">
    <subcellularLocation>
        <location evidence="1">Mitochondrion</location>
    </subcellularLocation>
</comment>
<keyword evidence="4" id="KW-0175">Coiled coil</keyword>
<protein>
    <recommendedName>
        <fullName evidence="8">Large ribosomal subunit protein mL38</fullName>
    </recommendedName>
    <alternativeName>
        <fullName evidence="9">39S ribosomal protein L38, mitochondrial</fullName>
    </alternativeName>
</protein>
<evidence type="ECO:0000256" key="2">
    <source>
        <dbReference type="ARBA" id="ARBA00022946"/>
    </source>
</evidence>
<evidence type="ECO:0000256" key="4">
    <source>
        <dbReference type="ARBA" id="ARBA00023054"/>
    </source>
</evidence>
<dbReference type="GO" id="GO:0005762">
    <property type="term" value="C:mitochondrial large ribosomal subunit"/>
    <property type="evidence" value="ECO:0007669"/>
    <property type="project" value="TreeGrafter"/>
</dbReference>
<keyword evidence="5" id="KW-0496">Mitochondrion</keyword>
<organism evidence="10 11">
    <name type="scientific">Candidula unifasciata</name>
    <dbReference type="NCBI Taxonomy" id="100452"/>
    <lineage>
        <taxon>Eukaryota</taxon>
        <taxon>Metazoa</taxon>
        <taxon>Spiralia</taxon>
        <taxon>Lophotrochozoa</taxon>
        <taxon>Mollusca</taxon>
        <taxon>Gastropoda</taxon>
        <taxon>Heterobranchia</taxon>
        <taxon>Euthyneura</taxon>
        <taxon>Panpulmonata</taxon>
        <taxon>Eupulmonata</taxon>
        <taxon>Stylommatophora</taxon>
        <taxon>Helicina</taxon>
        <taxon>Helicoidea</taxon>
        <taxon>Geomitridae</taxon>
        <taxon>Candidula</taxon>
    </lineage>
</organism>
<dbReference type="SUPFAM" id="SSF49777">
    <property type="entry name" value="PEBP-like"/>
    <property type="match status" value="1"/>
</dbReference>
<dbReference type="Pfam" id="PF01161">
    <property type="entry name" value="PBP"/>
    <property type="match status" value="1"/>
</dbReference>
<dbReference type="PANTHER" id="PTHR11362:SF133">
    <property type="entry name" value="LARGE RIBOSOMAL SUBUNIT PROTEIN ML38"/>
    <property type="match status" value="1"/>
</dbReference>
<evidence type="ECO:0000256" key="1">
    <source>
        <dbReference type="ARBA" id="ARBA00004173"/>
    </source>
</evidence>
<dbReference type="AlphaFoldDB" id="A0A8S3YHK4"/>
<keyword evidence="11" id="KW-1185">Reference proteome</keyword>
<dbReference type="InterPro" id="IPR008914">
    <property type="entry name" value="PEBP"/>
</dbReference>
<dbReference type="FunFam" id="3.90.280.10:FF:000002">
    <property type="entry name" value="39S ribosomal protein L38, mitochondrial"/>
    <property type="match status" value="1"/>
</dbReference>
<evidence type="ECO:0000256" key="7">
    <source>
        <dbReference type="ARBA" id="ARBA00038016"/>
    </source>
</evidence>
<accession>A0A8S3YHK4</accession>
<dbReference type="CDD" id="cd00866">
    <property type="entry name" value="PEBP_euk"/>
    <property type="match status" value="1"/>
</dbReference>
<sequence length="403" mass="47299">MALSATSRSCIRLTARSVNIQPVRFRWKPPKIEDNVFPSHAERLAEWNARYVAPASQGINIGFYNNHSESRSQKLDMLKKWTVKRKQLEQAARHKTLKIDLDLMKKDWMAESMPLHVKKMATHYGLFSDLFDGAHFHPIVPLSVSFDYDEEFITPVYYGNVIPAAETAVKPFVSYESAEDNLWTLVMTSPDGNLEDHNKELLHWLVGNIPGANIERGVTVCDYLQPFPPKGVGYLRYAFVLYKQERELDFNQWQRPAGCLSLRERTFSNFEFYRQNEDSLTPAGLSFFQSEWDKTVTSVFHHVLDMKEPAFEFIHPPFYHPEQLEFPHREPFNVYLDKYRDVKDIQEEVLREKLKHVDISKPASRQQYPCIDLLPKETPSWLKSKIQLMRQGREQWRDLFEKP</sequence>
<dbReference type="InterPro" id="IPR035810">
    <property type="entry name" value="PEBP_euk"/>
</dbReference>
<keyword evidence="6" id="KW-0687">Ribonucleoprotein</keyword>
<dbReference type="GO" id="GO:0005743">
    <property type="term" value="C:mitochondrial inner membrane"/>
    <property type="evidence" value="ECO:0007669"/>
    <property type="project" value="UniProtKB-ARBA"/>
</dbReference>
<keyword evidence="2" id="KW-0809">Transit peptide</keyword>
<proteinExistence type="inferred from homology"/>
<comment type="similarity">
    <text evidence="7">Belongs to the phosphatidylethanolamine-binding protein family. Mitochondrion-specific ribosomal protein mL38 subfamily.</text>
</comment>
<name>A0A8S3YHK4_9EUPU</name>
<keyword evidence="3" id="KW-0689">Ribosomal protein</keyword>
<evidence type="ECO:0000256" key="5">
    <source>
        <dbReference type="ARBA" id="ARBA00023128"/>
    </source>
</evidence>
<gene>
    <name evidence="10" type="ORF">CUNI_LOCUS340</name>
</gene>
<dbReference type="PANTHER" id="PTHR11362">
    <property type="entry name" value="PHOSPHATIDYLETHANOLAMINE-BINDING PROTEIN"/>
    <property type="match status" value="1"/>
</dbReference>
<evidence type="ECO:0000256" key="9">
    <source>
        <dbReference type="ARBA" id="ARBA00041206"/>
    </source>
</evidence>
<evidence type="ECO:0000256" key="6">
    <source>
        <dbReference type="ARBA" id="ARBA00023274"/>
    </source>
</evidence>
<dbReference type="Proteomes" id="UP000678393">
    <property type="component" value="Unassembled WGS sequence"/>
</dbReference>
<comment type="caution">
    <text evidence="10">The sequence shown here is derived from an EMBL/GenBank/DDBJ whole genome shotgun (WGS) entry which is preliminary data.</text>
</comment>
<evidence type="ECO:0000256" key="3">
    <source>
        <dbReference type="ARBA" id="ARBA00022980"/>
    </source>
</evidence>
<evidence type="ECO:0000313" key="10">
    <source>
        <dbReference type="EMBL" id="CAG5114782.1"/>
    </source>
</evidence>
<dbReference type="Gene3D" id="3.90.280.10">
    <property type="entry name" value="PEBP-like"/>
    <property type="match status" value="1"/>
</dbReference>
<dbReference type="InterPro" id="IPR036610">
    <property type="entry name" value="PEBP-like_sf"/>
</dbReference>
<evidence type="ECO:0000313" key="11">
    <source>
        <dbReference type="Proteomes" id="UP000678393"/>
    </source>
</evidence>